<comment type="caution">
    <text evidence="1">The sequence shown here is derived from an EMBL/GenBank/DDBJ whole genome shotgun (WGS) entry which is preliminary data.</text>
</comment>
<evidence type="ECO:0000313" key="1">
    <source>
        <dbReference type="EMBL" id="GAG23090.1"/>
    </source>
</evidence>
<dbReference type="EMBL" id="BARS01039800">
    <property type="protein sequence ID" value="GAG23090.1"/>
    <property type="molecule type" value="Genomic_DNA"/>
</dbReference>
<name>X0VXR5_9ZZZZ</name>
<evidence type="ECO:0008006" key="2">
    <source>
        <dbReference type="Google" id="ProtNLM"/>
    </source>
</evidence>
<dbReference type="AlphaFoldDB" id="X0VXR5"/>
<reference evidence="1" key="1">
    <citation type="journal article" date="2014" name="Front. Microbiol.">
        <title>High frequency of phylogenetically diverse reductive dehalogenase-homologous genes in deep subseafloor sedimentary metagenomes.</title>
        <authorList>
            <person name="Kawai M."/>
            <person name="Futagami T."/>
            <person name="Toyoda A."/>
            <person name="Takaki Y."/>
            <person name="Nishi S."/>
            <person name="Hori S."/>
            <person name="Arai W."/>
            <person name="Tsubouchi T."/>
            <person name="Morono Y."/>
            <person name="Uchiyama I."/>
            <person name="Ito T."/>
            <person name="Fujiyama A."/>
            <person name="Inagaki F."/>
            <person name="Takami H."/>
        </authorList>
    </citation>
    <scope>NUCLEOTIDE SEQUENCE</scope>
    <source>
        <strain evidence="1">Expedition CK06-06</strain>
    </source>
</reference>
<protein>
    <recommendedName>
        <fullName evidence="2">Phage tail tape measure protein domain-containing protein</fullName>
    </recommendedName>
</protein>
<organism evidence="1">
    <name type="scientific">marine sediment metagenome</name>
    <dbReference type="NCBI Taxonomy" id="412755"/>
    <lineage>
        <taxon>unclassified sequences</taxon>
        <taxon>metagenomes</taxon>
        <taxon>ecological metagenomes</taxon>
    </lineage>
</organism>
<feature type="non-terminal residue" evidence="1">
    <location>
        <position position="149"/>
    </location>
</feature>
<sequence>MAFETIGVRVVMLGLEAFQRATGQFVASNTAMGKSVGGLTRVVGGFGRGVSGFGRALSSVGTATTIGLTLPIGLAAAAVIKSGSDIEQAFVGVTKTVEGLSTVTESGLVEMTKAGDAVKQAFRDLALDRPTPLTELFEIAEFAGQLGVG</sequence>
<gene>
    <name evidence="1" type="ORF">S01H1_60750</name>
</gene>
<proteinExistence type="predicted"/>
<accession>X0VXR5</accession>